<evidence type="ECO:0000313" key="1">
    <source>
        <dbReference type="EMBL" id="JAD26589.1"/>
    </source>
</evidence>
<sequence length="30" mass="3126">MGNSSSITVPVSAYSPPAQSTHGFILILFC</sequence>
<proteinExistence type="predicted"/>
<protein>
    <submittedName>
        <fullName evidence="1">Uncharacterized protein</fullName>
    </submittedName>
</protein>
<reference evidence="1" key="1">
    <citation type="submission" date="2014-09" db="EMBL/GenBank/DDBJ databases">
        <authorList>
            <person name="Magalhaes I.L.F."/>
            <person name="Oliveira U."/>
            <person name="Santos F.R."/>
            <person name="Vidigal T.H.D.A."/>
            <person name="Brescovit A.D."/>
            <person name="Santos A.J."/>
        </authorList>
    </citation>
    <scope>NUCLEOTIDE SEQUENCE</scope>
    <source>
        <tissue evidence="1">Shoot tissue taken approximately 20 cm above the soil surface</tissue>
    </source>
</reference>
<dbReference type="EMBL" id="GBRH01271306">
    <property type="protein sequence ID" value="JAD26589.1"/>
    <property type="molecule type" value="Transcribed_RNA"/>
</dbReference>
<reference evidence="1" key="2">
    <citation type="journal article" date="2015" name="Data Brief">
        <title>Shoot transcriptome of the giant reed, Arundo donax.</title>
        <authorList>
            <person name="Barrero R.A."/>
            <person name="Guerrero F.D."/>
            <person name="Moolhuijzen P."/>
            <person name="Goolsby J.A."/>
            <person name="Tidwell J."/>
            <person name="Bellgard S.E."/>
            <person name="Bellgard M.I."/>
        </authorList>
    </citation>
    <scope>NUCLEOTIDE SEQUENCE</scope>
    <source>
        <tissue evidence="1">Shoot tissue taken approximately 20 cm above the soil surface</tissue>
    </source>
</reference>
<organism evidence="1">
    <name type="scientific">Arundo donax</name>
    <name type="common">Giant reed</name>
    <name type="synonym">Donax arundinaceus</name>
    <dbReference type="NCBI Taxonomy" id="35708"/>
    <lineage>
        <taxon>Eukaryota</taxon>
        <taxon>Viridiplantae</taxon>
        <taxon>Streptophyta</taxon>
        <taxon>Embryophyta</taxon>
        <taxon>Tracheophyta</taxon>
        <taxon>Spermatophyta</taxon>
        <taxon>Magnoliopsida</taxon>
        <taxon>Liliopsida</taxon>
        <taxon>Poales</taxon>
        <taxon>Poaceae</taxon>
        <taxon>PACMAD clade</taxon>
        <taxon>Arundinoideae</taxon>
        <taxon>Arundineae</taxon>
        <taxon>Arundo</taxon>
    </lineage>
</organism>
<accession>A0A0A8YJ73</accession>
<name>A0A0A8YJ73_ARUDO</name>
<dbReference type="AlphaFoldDB" id="A0A0A8YJ73"/>